<dbReference type="PANTHER" id="PTHR43418">
    <property type="entry name" value="MULTIFUNCTIONAL TRYPTOPHAN BIOSYNTHESIS PROTEIN-RELATED"/>
    <property type="match status" value="1"/>
</dbReference>
<evidence type="ECO:0000256" key="2">
    <source>
        <dbReference type="ARBA" id="ARBA00011743"/>
    </source>
</evidence>
<dbReference type="Gene3D" id="3.40.50.880">
    <property type="match status" value="1"/>
</dbReference>
<dbReference type="NCBIfam" id="TIGR00566">
    <property type="entry name" value="trpG_papA"/>
    <property type="match status" value="1"/>
</dbReference>
<sequence>MILVIDNYDSFTYNLVQYIGKVNPNIIVLRNDEINLELIKKLKITKIIISPGPGKPDDSNSNTCKKLIKEYNGILPILGICLGHQIIGQIYNYEIKHAPTIMHGKIDQIFHKNDIIFTNMSNPFCATRYHSLIIDSNSLTSINSKLQIIARTSDNTIMACKCKNTYGIQFHPESIMSREGNNIVINFLTLIN</sequence>
<dbReference type="InterPro" id="IPR006221">
    <property type="entry name" value="TrpG/PapA_dom"/>
</dbReference>
<dbReference type="PROSITE" id="PS51273">
    <property type="entry name" value="GATASE_TYPE_1"/>
    <property type="match status" value="1"/>
</dbReference>
<dbReference type="EMBL" id="OP616817">
    <property type="protein sequence ID" value="WDB00015.1"/>
    <property type="molecule type" value="Genomic_DNA"/>
</dbReference>
<dbReference type="SUPFAM" id="SSF52317">
    <property type="entry name" value="Class I glutamine amidotransferase-like"/>
    <property type="match status" value="1"/>
</dbReference>
<dbReference type="InterPro" id="IPR017926">
    <property type="entry name" value="GATASE"/>
</dbReference>
<evidence type="ECO:0000256" key="3">
    <source>
        <dbReference type="ARBA" id="ARBA00012266"/>
    </source>
</evidence>
<dbReference type="PRINTS" id="PR00096">
    <property type="entry name" value="GATASE"/>
</dbReference>
<dbReference type="GO" id="GO:0004049">
    <property type="term" value="F:anthranilate synthase activity"/>
    <property type="evidence" value="ECO:0007669"/>
    <property type="project" value="UniProtKB-EC"/>
</dbReference>
<dbReference type="GO" id="GO:0005829">
    <property type="term" value="C:cytosol"/>
    <property type="evidence" value="ECO:0007669"/>
    <property type="project" value="TreeGrafter"/>
</dbReference>
<dbReference type="FunFam" id="3.40.50.880:FF:000003">
    <property type="entry name" value="Anthranilate synthase component II"/>
    <property type="match status" value="1"/>
</dbReference>
<name>A0A9Y1I438_9RHOD</name>
<evidence type="ECO:0000256" key="7">
    <source>
        <dbReference type="ARBA" id="ARBA00082672"/>
    </source>
</evidence>
<comment type="pathway">
    <text evidence="1">Amino-acid biosynthesis; L-tryptophan biosynthesis; L-tryptophan from chorismate: step 1/5.</text>
</comment>
<dbReference type="InterPro" id="IPR050472">
    <property type="entry name" value="Anth_synth/Amidotransfase"/>
</dbReference>
<dbReference type="Pfam" id="PF00117">
    <property type="entry name" value="GATase"/>
    <property type="match status" value="1"/>
</dbReference>
<dbReference type="PANTHER" id="PTHR43418:SF4">
    <property type="entry name" value="MULTIFUNCTIONAL TRYPTOPHAN BIOSYNTHESIS PROTEIN"/>
    <property type="match status" value="1"/>
</dbReference>
<keyword evidence="6" id="KW-0315">Glutamine amidotransferase</keyword>
<dbReference type="GO" id="GO:0000162">
    <property type="term" value="P:L-tryptophan biosynthetic process"/>
    <property type="evidence" value="ECO:0007669"/>
    <property type="project" value="UniProtKB-KW"/>
</dbReference>
<dbReference type="AlphaFoldDB" id="A0A9Y1I438"/>
<evidence type="ECO:0000259" key="8">
    <source>
        <dbReference type="Pfam" id="PF00117"/>
    </source>
</evidence>
<evidence type="ECO:0000256" key="4">
    <source>
        <dbReference type="ARBA" id="ARBA00020654"/>
    </source>
</evidence>
<dbReference type="EC" id="4.1.3.27" evidence="3"/>
<evidence type="ECO:0000313" key="9">
    <source>
        <dbReference type="EMBL" id="WDB00015.1"/>
    </source>
</evidence>
<gene>
    <name evidence="9" type="primary">trpG</name>
    <name evidence="9" type="ORF">CspTHAL103_090</name>
</gene>
<dbReference type="PRINTS" id="PR00099">
    <property type="entry name" value="CPSGATASE"/>
</dbReference>
<evidence type="ECO:0000256" key="5">
    <source>
        <dbReference type="ARBA" id="ARBA00022822"/>
    </source>
</evidence>
<dbReference type="PRINTS" id="PR00097">
    <property type="entry name" value="ANTSNTHASEII"/>
</dbReference>
<proteinExistence type="predicted"/>
<keyword evidence="5" id="KW-0057">Aromatic amino acid biosynthesis</keyword>
<keyword evidence="5" id="KW-0822">Tryptophan biosynthesis</keyword>
<organism evidence="9">
    <name type="scientific">Cyanidium sp. THAL103</name>
    <dbReference type="NCBI Taxonomy" id="3027999"/>
    <lineage>
        <taxon>Eukaryota</taxon>
        <taxon>Rhodophyta</taxon>
        <taxon>Bangiophyceae</taxon>
        <taxon>Cyanidiales</taxon>
        <taxon>Cyanidiaceae</taxon>
        <taxon>Cyanidium</taxon>
    </lineage>
</organism>
<dbReference type="InterPro" id="IPR029062">
    <property type="entry name" value="Class_I_gatase-like"/>
</dbReference>
<reference evidence="9" key="1">
    <citation type="journal article" date="2023" name="J. Phycol.">
        <title>Revised classification of the Cyanidiophyceae based on plastid genome data with descriptions of the Cavernulicolales ord. nov. and Galdieriales ord. nov. (Rhodophyta).</title>
        <authorList>
            <person name="Park S.I."/>
            <person name="Cho C.H."/>
            <person name="Ciniglia C."/>
            <person name="Huang T.Y."/>
            <person name="Liu S.L."/>
            <person name="Bustamante D.E."/>
            <person name="Calderon M.S."/>
            <person name="Mansilla A."/>
            <person name="McDermott T."/>
            <person name="Andersen R.A."/>
            <person name="Yoon H.S."/>
        </authorList>
    </citation>
    <scope>NUCLEOTIDE SEQUENCE</scope>
</reference>
<evidence type="ECO:0000256" key="1">
    <source>
        <dbReference type="ARBA" id="ARBA00004873"/>
    </source>
</evidence>
<geneLocation type="plastid" evidence="9"/>
<feature type="domain" description="Glutamine amidotransferase" evidence="8">
    <location>
        <begin position="3"/>
        <end position="188"/>
    </location>
</feature>
<accession>A0A9Y1I438</accession>
<dbReference type="CDD" id="cd01743">
    <property type="entry name" value="GATase1_Anthranilate_Synthase"/>
    <property type="match status" value="1"/>
</dbReference>
<protein>
    <recommendedName>
        <fullName evidence="4">Anthranilate synthase component 2</fullName>
        <ecNumber evidence="3">4.1.3.27</ecNumber>
    </recommendedName>
    <alternativeName>
        <fullName evidence="7">Anthranilate synthase, glutamine amidotransferase component</fullName>
    </alternativeName>
</protein>
<evidence type="ECO:0000256" key="6">
    <source>
        <dbReference type="ARBA" id="ARBA00022962"/>
    </source>
</evidence>
<comment type="subunit">
    <text evidence="2">Tetramer of two components I and two components II.</text>
</comment>
<keyword evidence="5" id="KW-0028">Amino-acid biosynthesis</keyword>
<keyword evidence="9" id="KW-0934">Plastid</keyword>